<feature type="compositionally biased region" description="Basic residues" evidence="1">
    <location>
        <begin position="457"/>
        <end position="470"/>
    </location>
</feature>
<feature type="compositionally biased region" description="Basic residues" evidence="1">
    <location>
        <begin position="850"/>
        <end position="863"/>
    </location>
</feature>
<organism evidence="2 3">
    <name type="scientific">Protopolystoma xenopodis</name>
    <dbReference type="NCBI Taxonomy" id="117903"/>
    <lineage>
        <taxon>Eukaryota</taxon>
        <taxon>Metazoa</taxon>
        <taxon>Spiralia</taxon>
        <taxon>Lophotrochozoa</taxon>
        <taxon>Platyhelminthes</taxon>
        <taxon>Monogenea</taxon>
        <taxon>Polyopisthocotylea</taxon>
        <taxon>Polystomatidea</taxon>
        <taxon>Polystomatidae</taxon>
        <taxon>Protopolystoma</taxon>
    </lineage>
</organism>
<feature type="compositionally biased region" description="Basic and acidic residues" evidence="1">
    <location>
        <begin position="864"/>
        <end position="873"/>
    </location>
</feature>
<evidence type="ECO:0000313" key="3">
    <source>
        <dbReference type="Proteomes" id="UP000784294"/>
    </source>
</evidence>
<dbReference type="AlphaFoldDB" id="A0A448WEB0"/>
<feature type="compositionally biased region" description="Polar residues" evidence="1">
    <location>
        <begin position="528"/>
        <end position="553"/>
    </location>
</feature>
<gene>
    <name evidence="2" type="ORF">PXEA_LOCUS3119</name>
</gene>
<feature type="compositionally biased region" description="Basic and acidic residues" evidence="1">
    <location>
        <begin position="834"/>
        <end position="849"/>
    </location>
</feature>
<evidence type="ECO:0000313" key="2">
    <source>
        <dbReference type="EMBL" id="VEL09679.1"/>
    </source>
</evidence>
<comment type="caution">
    <text evidence="2">The sequence shown here is derived from an EMBL/GenBank/DDBJ whole genome shotgun (WGS) entry which is preliminary data.</text>
</comment>
<feature type="region of interest" description="Disordered" evidence="1">
    <location>
        <begin position="528"/>
        <end position="561"/>
    </location>
</feature>
<accession>A0A448WEB0</accession>
<dbReference type="Proteomes" id="UP000784294">
    <property type="component" value="Unassembled WGS sequence"/>
</dbReference>
<feature type="region of interest" description="Disordered" evidence="1">
    <location>
        <begin position="125"/>
        <end position="156"/>
    </location>
</feature>
<evidence type="ECO:0000256" key="1">
    <source>
        <dbReference type="SAM" id="MobiDB-lite"/>
    </source>
</evidence>
<name>A0A448WEB0_9PLAT</name>
<reference evidence="2" key="1">
    <citation type="submission" date="2018-11" db="EMBL/GenBank/DDBJ databases">
        <authorList>
            <consortium name="Pathogen Informatics"/>
        </authorList>
    </citation>
    <scope>NUCLEOTIDE SEQUENCE</scope>
</reference>
<sequence length="966" mass="104537">MHLPEFSHSKNRLIGDHPRHFRYCLPSKTGRLTSGAARSIDGLLSTSGNLHYCHPQQQRLGDARLYGLSERLSVQTTVPTFISTSSAGAAVDANLLAFSQPPLGQVSANPIANIPGNYPLTDPNLSGHHQHQRQLVGPGHALLHPPYPSPPPAGLPATSAKVAAGVITPCSSSLVSPTSPSTVGIGTVTGSISSFSSATTKGIMTITTSSPVVSTTSASTSSSTTIVPSRHSLCACTSVSGLCPLTMTSAICSTGLQIPICPANANVTKPTIHLRSPAIASQTGPAITHSQSQCFLIHQTSHLQQHQQRPWYYFPHHLSSGTKPPTLTTKLTSKTSVSTCKDLQQADIDLGPSLSRSSALSPTPDPFIPAFSQMSSILPLTSTISEVSPTHEAGCVSTTKSTLTSQTSVSSLSFPGDGHSSVAYLSSQEKNIPTNFQSCQHLAETCQHLSIHDSGKRQKGHRHIRHSRHHRHYYHRVYRKHKEEQLLNEKFPYTQCSFSQNLDSGNDPLKSYSDLAFAKSQVSLSKKQFPSATENTSSPVNPSQLGQSTKQPASQSSPLCLTTTSTTSAVIDRISSYPHQTTQSNSWTSHFASSGRHDDYRHQNRYHSYRQWYLQNKDFPPTSYYNSRKREHRRFGELFSGRQEPVCLEVLDPEPDTGVFVADDDYLHLSSSAASLPFYSCCPETADSGVIANTTPVAANCCTLVHKKLSIPEETKSKQGTSLPSCPSVPFPSVISGDLTTCYNLITTNADTIATTTLTSSVDSSPDSSSRLSSAASFLSLVSSSVLSSTSPNFIISPQTGPLIGCSKMLKQSDHLVETVPAMCQIEEEEEDKAEGLENGRLFDSDGVRSRRRKKRPSQTSRNKKSEKNKVTRDKLINDLVRATYPLSSPEGHTSRASKLGCESIKANQNEAKASQTRLDGTKMLDYRKGLSSSIAYSRLRRRPVKTLFGTVTYRPGKCARAPICA</sequence>
<protein>
    <submittedName>
        <fullName evidence="2">Uncharacterized protein</fullName>
    </submittedName>
</protein>
<dbReference type="EMBL" id="CAAALY010006955">
    <property type="protein sequence ID" value="VEL09679.1"/>
    <property type="molecule type" value="Genomic_DNA"/>
</dbReference>
<feature type="compositionally biased region" description="Pro residues" evidence="1">
    <location>
        <begin position="145"/>
        <end position="154"/>
    </location>
</feature>
<feature type="region of interest" description="Disordered" evidence="1">
    <location>
        <begin position="830"/>
        <end position="873"/>
    </location>
</feature>
<proteinExistence type="predicted"/>
<keyword evidence="3" id="KW-1185">Reference proteome</keyword>
<feature type="region of interest" description="Disordered" evidence="1">
    <location>
        <begin position="451"/>
        <end position="470"/>
    </location>
</feature>